<keyword evidence="1" id="KW-0175">Coiled coil</keyword>
<dbReference type="RefSeq" id="WP_080861035.1">
    <property type="nucleotide sequence ID" value="NZ_CP077405.1"/>
</dbReference>
<gene>
    <name evidence="2" type="ORF">BZK42_26445</name>
</gene>
<evidence type="ECO:0000313" key="3">
    <source>
        <dbReference type="Proteomes" id="UP000192573"/>
    </source>
</evidence>
<dbReference type="EMBL" id="NAEW01000032">
    <property type="protein sequence ID" value="OQM39135.1"/>
    <property type="molecule type" value="Genomic_DNA"/>
</dbReference>
<evidence type="ECO:0008006" key="4">
    <source>
        <dbReference type="Google" id="ProtNLM"/>
    </source>
</evidence>
<reference evidence="2 3" key="1">
    <citation type="submission" date="2017-03" db="EMBL/GenBank/DDBJ databases">
        <authorList>
            <person name="Afonso C.L."/>
            <person name="Miller P.J."/>
            <person name="Scott M.A."/>
            <person name="Spackman E."/>
            <person name="Goraichik I."/>
            <person name="Dimitrov K.M."/>
            <person name="Suarez D.L."/>
            <person name="Swayne D.E."/>
        </authorList>
    </citation>
    <scope>NUCLEOTIDE SEQUENCE [LARGE SCALE GENOMIC DNA]</scope>
    <source>
        <strain evidence="2 3">ATCC 51113</strain>
    </source>
</reference>
<comment type="caution">
    <text evidence="2">The sequence shown here is derived from an EMBL/GenBank/DDBJ whole genome shotgun (WGS) entry which is preliminary data.</text>
</comment>
<accession>A0A1V8NRU6</accession>
<feature type="coiled-coil region" evidence="1">
    <location>
        <begin position="87"/>
        <end position="121"/>
    </location>
</feature>
<dbReference type="Pfam" id="PF13935">
    <property type="entry name" value="Ead_Ea22"/>
    <property type="match status" value="1"/>
</dbReference>
<evidence type="ECO:0000256" key="1">
    <source>
        <dbReference type="SAM" id="Coils"/>
    </source>
</evidence>
<name>A0A1V8NRU6_CITBR</name>
<dbReference type="Proteomes" id="UP000192573">
    <property type="component" value="Unassembled WGS sequence"/>
</dbReference>
<organism evidence="2 3">
    <name type="scientific">Citrobacter braakii</name>
    <dbReference type="NCBI Taxonomy" id="57706"/>
    <lineage>
        <taxon>Bacteria</taxon>
        <taxon>Pseudomonadati</taxon>
        <taxon>Pseudomonadota</taxon>
        <taxon>Gammaproteobacteria</taxon>
        <taxon>Enterobacterales</taxon>
        <taxon>Enterobacteriaceae</taxon>
        <taxon>Citrobacter</taxon>
        <taxon>Citrobacter freundii complex</taxon>
    </lineage>
</organism>
<dbReference type="InterPro" id="IPR025153">
    <property type="entry name" value="Ead_Ea22"/>
</dbReference>
<evidence type="ECO:0000313" key="2">
    <source>
        <dbReference type="EMBL" id="OQM39135.1"/>
    </source>
</evidence>
<dbReference type="AlphaFoldDB" id="A0A1V8NRU6"/>
<proteinExistence type="predicted"/>
<protein>
    <recommendedName>
        <fullName evidence="4">Ead/Ea22-like family protein</fullName>
    </recommendedName>
</protein>
<sequence length="168" mass="18815">MSMTDKQALRERYSPQPVPKCRICGAEMTVQRISGNRITYGCTGATYDDKGCDYAEGRSIADDHYGQSRVTVVDVSDPEVLMLLDEREADKEKIKTLESRNRRLEGIIDAAEKRIAELAARIVNLPKRSIGEVMHMSGFSREYAEGWCAGNDNARNEIRAAGVKIKEE</sequence>